<dbReference type="GO" id="GO:0000981">
    <property type="term" value="F:DNA-binding transcription factor activity, RNA polymerase II-specific"/>
    <property type="evidence" value="ECO:0007669"/>
    <property type="project" value="InterPro"/>
</dbReference>
<dbReference type="PROSITE" id="PS50048">
    <property type="entry name" value="ZN2_CY6_FUNGAL_2"/>
    <property type="match status" value="1"/>
</dbReference>
<keyword evidence="10" id="KW-1185">Reference proteome</keyword>
<dbReference type="Gene3D" id="4.10.240.10">
    <property type="entry name" value="Zn(2)-C6 fungal-type DNA-binding domain"/>
    <property type="match status" value="1"/>
</dbReference>
<keyword evidence="3" id="KW-0805">Transcription regulation</keyword>
<dbReference type="Pfam" id="PF00172">
    <property type="entry name" value="Zn_clus"/>
    <property type="match status" value="1"/>
</dbReference>
<dbReference type="CDD" id="cd00067">
    <property type="entry name" value="GAL4"/>
    <property type="match status" value="1"/>
</dbReference>
<evidence type="ECO:0000259" key="8">
    <source>
        <dbReference type="PROSITE" id="PS50048"/>
    </source>
</evidence>
<dbReference type="PANTHER" id="PTHR36206:SF12">
    <property type="entry name" value="ASPERCRYPTIN BIOSYNTHESIS CLUSTER-SPECIFIC TRANSCRIPTION REGULATOR ATNN-RELATED"/>
    <property type="match status" value="1"/>
</dbReference>
<evidence type="ECO:0000256" key="3">
    <source>
        <dbReference type="ARBA" id="ARBA00023015"/>
    </source>
</evidence>
<evidence type="ECO:0000256" key="7">
    <source>
        <dbReference type="SAM" id="MobiDB-lite"/>
    </source>
</evidence>
<dbReference type="VEuPathDB" id="FungiDB:BO71DRAFT_485116"/>
<organism evidence="9 10">
    <name type="scientific">Aspergillus ellipticus CBS 707.79</name>
    <dbReference type="NCBI Taxonomy" id="1448320"/>
    <lineage>
        <taxon>Eukaryota</taxon>
        <taxon>Fungi</taxon>
        <taxon>Dikarya</taxon>
        <taxon>Ascomycota</taxon>
        <taxon>Pezizomycotina</taxon>
        <taxon>Eurotiomycetes</taxon>
        <taxon>Eurotiomycetidae</taxon>
        <taxon>Eurotiales</taxon>
        <taxon>Aspergillaceae</taxon>
        <taxon>Aspergillus</taxon>
        <taxon>Aspergillus subgen. Circumdati</taxon>
    </lineage>
</organism>
<evidence type="ECO:0000256" key="1">
    <source>
        <dbReference type="ARBA" id="ARBA00022723"/>
    </source>
</evidence>
<evidence type="ECO:0000256" key="5">
    <source>
        <dbReference type="ARBA" id="ARBA00023163"/>
    </source>
</evidence>
<evidence type="ECO:0000256" key="4">
    <source>
        <dbReference type="ARBA" id="ARBA00023125"/>
    </source>
</evidence>
<evidence type="ECO:0000313" key="10">
    <source>
        <dbReference type="Proteomes" id="UP000247810"/>
    </source>
</evidence>
<evidence type="ECO:0000256" key="2">
    <source>
        <dbReference type="ARBA" id="ARBA00022833"/>
    </source>
</evidence>
<dbReference type="PANTHER" id="PTHR36206">
    <property type="entry name" value="ASPERCRYPTIN BIOSYNTHESIS CLUSTER-SPECIFIC TRANSCRIPTION REGULATOR ATNN-RELATED"/>
    <property type="match status" value="1"/>
</dbReference>
<dbReference type="InterPro" id="IPR052360">
    <property type="entry name" value="Transcr_Regulatory_Proteins"/>
</dbReference>
<evidence type="ECO:0000313" key="9">
    <source>
        <dbReference type="EMBL" id="PYH92819.1"/>
    </source>
</evidence>
<dbReference type="EMBL" id="KZ825906">
    <property type="protein sequence ID" value="PYH92819.1"/>
    <property type="molecule type" value="Genomic_DNA"/>
</dbReference>
<dbReference type="GO" id="GO:0009893">
    <property type="term" value="P:positive regulation of metabolic process"/>
    <property type="evidence" value="ECO:0007669"/>
    <property type="project" value="UniProtKB-ARBA"/>
</dbReference>
<evidence type="ECO:0000256" key="6">
    <source>
        <dbReference type="ARBA" id="ARBA00023242"/>
    </source>
</evidence>
<gene>
    <name evidence="9" type="ORF">BO71DRAFT_485116</name>
</gene>
<sequence length="580" mass="65381">MDETKTTDTKTANQAWRKKPRKFSPKSRLGCKTCKIRRVKCDLSRPSCLRCHSTGRTCDGYSEMPLAFKTEEMNKESSHYCSEKTDGAESCDSYPLSTTTNTCQPEQSHAQYYGLNLQNLRPCMILPVNGSAQADAMCFFEYISIQHLNAYNPCESWRKTLMFFSQTVPSVRYAATALALIHRNYLDRDSDVLAHQPQSLDLWQSDKTPLLHYNRAIRSLLNQESGDSTELTTISLLVCYLLACFDHLVGNCVQAVKHLRGGVEISRNIDQAILRNSLYDNANPSGLGTFISQITRQIRRLDIQAVTFLVDWTPNDIQETWMTPVPPSDGTFQSLEQAANHLHILVARVMRLCNTEQQLSPMGKMPPLPSSLQDIVLEQIETWSRLFENTLHQGNTHATDPATYPLASLLRLQHTIAWILLSSHGPGREMEYDNFLPQFQQCVVLAGDVAAAHEQYSGSLKLTFTPEIGIIPVLYIIGVKCRHPVVRREVLRILRRQPMREAVWDSISAARVVERVIEIEEGGAGSGEVTMALSIEQIALWRRVEALSWVHVVGGWSAARLDITYTFCAREGVHVESLVI</sequence>
<dbReference type="GO" id="GO:0003677">
    <property type="term" value="F:DNA binding"/>
    <property type="evidence" value="ECO:0007669"/>
    <property type="project" value="UniProtKB-KW"/>
</dbReference>
<dbReference type="GO" id="GO:0008270">
    <property type="term" value="F:zinc ion binding"/>
    <property type="evidence" value="ECO:0007669"/>
    <property type="project" value="InterPro"/>
</dbReference>
<keyword evidence="2" id="KW-0862">Zinc</keyword>
<name>A0A319D6H0_9EURO</name>
<dbReference type="OrthoDB" id="2593732at2759"/>
<dbReference type="PROSITE" id="PS00463">
    <property type="entry name" value="ZN2_CY6_FUNGAL_1"/>
    <property type="match status" value="1"/>
</dbReference>
<accession>A0A319D6H0</accession>
<dbReference type="InterPro" id="IPR036864">
    <property type="entry name" value="Zn2-C6_fun-type_DNA-bd_sf"/>
</dbReference>
<feature type="region of interest" description="Disordered" evidence="7">
    <location>
        <begin position="1"/>
        <end position="24"/>
    </location>
</feature>
<dbReference type="STRING" id="1448320.A0A319D6H0"/>
<keyword evidence="4" id="KW-0238">DNA-binding</keyword>
<feature type="domain" description="Zn(2)-C6 fungal-type" evidence="8">
    <location>
        <begin position="30"/>
        <end position="58"/>
    </location>
</feature>
<dbReference type="InterPro" id="IPR001138">
    <property type="entry name" value="Zn2Cys6_DnaBD"/>
</dbReference>
<proteinExistence type="predicted"/>
<protein>
    <recommendedName>
        <fullName evidence="8">Zn(2)-C6 fungal-type domain-containing protein</fullName>
    </recommendedName>
</protein>
<dbReference type="AlphaFoldDB" id="A0A319D6H0"/>
<keyword evidence="5" id="KW-0804">Transcription</keyword>
<dbReference type="SUPFAM" id="SSF57701">
    <property type="entry name" value="Zn2/Cys6 DNA-binding domain"/>
    <property type="match status" value="1"/>
</dbReference>
<dbReference type="Proteomes" id="UP000247810">
    <property type="component" value="Unassembled WGS sequence"/>
</dbReference>
<keyword evidence="6" id="KW-0539">Nucleus</keyword>
<reference evidence="9 10" key="1">
    <citation type="submission" date="2018-02" db="EMBL/GenBank/DDBJ databases">
        <title>The genomes of Aspergillus section Nigri reveals drivers in fungal speciation.</title>
        <authorList>
            <consortium name="DOE Joint Genome Institute"/>
            <person name="Vesth T.C."/>
            <person name="Nybo J."/>
            <person name="Theobald S."/>
            <person name="Brandl J."/>
            <person name="Frisvad J.C."/>
            <person name="Nielsen K.F."/>
            <person name="Lyhne E.K."/>
            <person name="Kogle M.E."/>
            <person name="Kuo A."/>
            <person name="Riley R."/>
            <person name="Clum A."/>
            <person name="Nolan M."/>
            <person name="Lipzen A."/>
            <person name="Salamov A."/>
            <person name="Henrissat B."/>
            <person name="Wiebenga A."/>
            <person name="De vries R.P."/>
            <person name="Grigoriev I.V."/>
            <person name="Mortensen U.H."/>
            <person name="Andersen M.R."/>
            <person name="Baker S.E."/>
        </authorList>
    </citation>
    <scope>NUCLEOTIDE SEQUENCE [LARGE SCALE GENOMIC DNA]</scope>
    <source>
        <strain evidence="9 10">CBS 707.79</strain>
    </source>
</reference>
<keyword evidence="1" id="KW-0479">Metal-binding</keyword>